<reference evidence="11" key="1">
    <citation type="journal article" date="2020" name="mSystems">
        <title>Genome- and Community-Level Interaction Insights into Carbon Utilization and Element Cycling Functions of Hydrothermarchaeota in Hydrothermal Sediment.</title>
        <authorList>
            <person name="Zhou Z."/>
            <person name="Liu Y."/>
            <person name="Xu W."/>
            <person name="Pan J."/>
            <person name="Luo Z.H."/>
            <person name="Li M."/>
        </authorList>
    </citation>
    <scope>NUCLEOTIDE SEQUENCE [LARGE SCALE GENOMIC DNA]</scope>
    <source>
        <strain evidence="11">SpSt-637</strain>
        <strain evidence="10">SpSt-667</strain>
    </source>
</reference>
<keyword evidence="2" id="KW-0456">Lyase</keyword>
<proteinExistence type="inferred from homology"/>
<gene>
    <name evidence="11" type="ORF">ENU08_01580</name>
    <name evidence="10" type="ORF">ENU41_01055</name>
</gene>
<evidence type="ECO:0000313" key="10">
    <source>
        <dbReference type="EMBL" id="HGQ35252.1"/>
    </source>
</evidence>
<dbReference type="EC" id="4.2.1.182" evidence="7"/>
<name>A0A7C4JIS4_9CREN</name>
<dbReference type="EMBL" id="DTCK01000008">
    <property type="protein sequence ID" value="HGQ35252.1"/>
    <property type="molecule type" value="Genomic_DNA"/>
</dbReference>
<dbReference type="EMBL" id="DTBD01000010">
    <property type="protein sequence ID" value="HGQ63918.1"/>
    <property type="molecule type" value="Genomic_DNA"/>
</dbReference>
<comment type="caution">
    <text evidence="11">The sequence shown here is derived from an EMBL/GenBank/DDBJ whole genome shotgun (WGS) entry which is preliminary data.</text>
</comment>
<protein>
    <recommendedName>
        <fullName evidence="8">Phosphomevalonate dehydratase large subunit</fullName>
        <ecNumber evidence="7">4.2.1.182</ecNumber>
    </recommendedName>
</protein>
<comment type="subunit">
    <text evidence="6">Heterodimer composed of a large subunit (PMDh-L) and a small subunit (PMDh-S).</text>
</comment>
<dbReference type="InterPro" id="IPR007506">
    <property type="entry name" value="PMDh-L-like_dom"/>
</dbReference>
<sequence>MYLTKWEEKALQGEFGEPLRMAMNVLVKVCKALKGEKLIEITHAHVSGISYFNIGDEGLELLQDLAKKKTRVLVYTTANPSSIALIDEFASVYGVDVVVKQRKIVELLIAIGIDNKSFTCVPYKLRVPGYGEHLAWAESSAVIYANSIAGAKTNREGGITALMAAIAGRTCFCGMHIDENRCPTELIEVSFPVNSIALASALGLFIGKVVRGIPYIKAVFRLHEDIRDIAIRSMLSSIASTSSTALALVEGITPGYANINLKGLEKISVDIDDVKDFIGGRCSDAMFLGCPHIDIKEAEELLADIVGQLKGYGIKKVYIAIPSLDLHKLSELNRVIDGIDIVYLPGVCPVVSNLKLAKVYSLSTIHGKAYHYLPKLAGASSCLLNIA</sequence>
<evidence type="ECO:0000256" key="6">
    <source>
        <dbReference type="ARBA" id="ARBA00046520"/>
    </source>
</evidence>
<evidence type="ECO:0000256" key="4">
    <source>
        <dbReference type="ARBA" id="ARBA00045299"/>
    </source>
</evidence>
<evidence type="ECO:0000256" key="8">
    <source>
        <dbReference type="ARBA" id="ARBA00047196"/>
    </source>
</evidence>
<dbReference type="PANTHER" id="PTHR36577:SF3">
    <property type="entry name" value="DUF521 DOMAIN PROTEIN (AFU_ORTHOLOGUE AFUA_6G00490)"/>
    <property type="match status" value="1"/>
</dbReference>
<evidence type="ECO:0000313" key="11">
    <source>
        <dbReference type="EMBL" id="HGQ63918.1"/>
    </source>
</evidence>
<dbReference type="GO" id="GO:0016829">
    <property type="term" value="F:lyase activity"/>
    <property type="evidence" value="ECO:0007669"/>
    <property type="project" value="UniProtKB-KW"/>
</dbReference>
<dbReference type="PANTHER" id="PTHR36577">
    <property type="entry name" value="DUF521 DOMAIN PROTEIN (AFU_ORTHOLOGUE AFUA_6G00490)"/>
    <property type="match status" value="1"/>
</dbReference>
<dbReference type="Pfam" id="PF04412">
    <property type="entry name" value="AcnX"/>
    <property type="match status" value="1"/>
</dbReference>
<evidence type="ECO:0000256" key="2">
    <source>
        <dbReference type="ARBA" id="ARBA00023239"/>
    </source>
</evidence>
<dbReference type="AlphaFoldDB" id="A0A7C4JIS4"/>
<organism evidence="11">
    <name type="scientific">Ignisphaera aggregans</name>
    <dbReference type="NCBI Taxonomy" id="334771"/>
    <lineage>
        <taxon>Archaea</taxon>
        <taxon>Thermoproteota</taxon>
        <taxon>Thermoprotei</taxon>
        <taxon>Desulfurococcales</taxon>
        <taxon>Desulfurococcaceae</taxon>
        <taxon>Ignisphaera</taxon>
    </lineage>
</organism>
<evidence type="ECO:0000256" key="7">
    <source>
        <dbReference type="ARBA" id="ARBA00047176"/>
    </source>
</evidence>
<evidence type="ECO:0000256" key="1">
    <source>
        <dbReference type="ARBA" id="ARBA00023004"/>
    </source>
</evidence>
<comment type="function">
    <text evidence="4">Component of a hydro-lyase that catalyzes the dehydration of mevalonate 5-phosphate (MVA5P) to form trans-anhydromevalonate 5-phosphate (tAHMP). Involved in the archaeal mevalonate (MVA) pathway, which provides fundamental precursors for isoprenoid biosynthesis, such as isopentenyl diphosphate (IPP) and dimethylallyl diphosphate (DMAPP).</text>
</comment>
<evidence type="ECO:0000256" key="3">
    <source>
        <dbReference type="ARBA" id="ARBA00045120"/>
    </source>
</evidence>
<evidence type="ECO:0000256" key="5">
    <source>
        <dbReference type="ARBA" id="ARBA00046333"/>
    </source>
</evidence>
<comment type="catalytic activity">
    <reaction evidence="3">
        <text>(R)-5-phosphomevalonate = (2E)-3-methyl-5-phosphooxypent-2-enoate + H2O</text>
        <dbReference type="Rhea" id="RHEA:78975"/>
        <dbReference type="ChEBI" id="CHEBI:15377"/>
        <dbReference type="ChEBI" id="CHEBI:58146"/>
        <dbReference type="ChEBI" id="CHEBI:229665"/>
        <dbReference type="EC" id="4.2.1.182"/>
    </reaction>
    <physiologicalReaction direction="left-to-right" evidence="3">
        <dbReference type="Rhea" id="RHEA:78976"/>
    </physiologicalReaction>
</comment>
<keyword evidence="1" id="KW-0408">Iron</keyword>
<feature type="domain" description="Phosphomevalonate dehydratase large subunit-like" evidence="9">
    <location>
        <begin position="1"/>
        <end position="383"/>
    </location>
</feature>
<comment type="similarity">
    <text evidence="5">Belongs to the AcnX type II large subunit family.</text>
</comment>
<evidence type="ECO:0000259" key="9">
    <source>
        <dbReference type="Pfam" id="PF04412"/>
    </source>
</evidence>
<accession>A0A7C4JIS4</accession>